<evidence type="ECO:0000256" key="1">
    <source>
        <dbReference type="SAM" id="MobiDB-lite"/>
    </source>
</evidence>
<proteinExistence type="predicted"/>
<sequence length="110" mass="12361">MAQATRSVTSLKFQPGSNPTPARVCPKCGRIGSVTTTKAQKLFLAFIPVKTWMVWRCHKCEWNKPLSPDWEPAVSNALSGGRPSFAQEANPMYRMAEGWYRPPSDIFEET</sequence>
<organism evidence="2 3">
    <name type="scientific">Favolaschia claudopus</name>
    <dbReference type="NCBI Taxonomy" id="2862362"/>
    <lineage>
        <taxon>Eukaryota</taxon>
        <taxon>Fungi</taxon>
        <taxon>Dikarya</taxon>
        <taxon>Basidiomycota</taxon>
        <taxon>Agaricomycotina</taxon>
        <taxon>Agaricomycetes</taxon>
        <taxon>Agaricomycetidae</taxon>
        <taxon>Agaricales</taxon>
        <taxon>Marasmiineae</taxon>
        <taxon>Mycenaceae</taxon>
        <taxon>Favolaschia</taxon>
    </lineage>
</organism>
<dbReference type="EMBL" id="JAWWNJ010000007">
    <property type="protein sequence ID" value="KAK7052090.1"/>
    <property type="molecule type" value="Genomic_DNA"/>
</dbReference>
<evidence type="ECO:0000313" key="3">
    <source>
        <dbReference type="Proteomes" id="UP001362999"/>
    </source>
</evidence>
<evidence type="ECO:0008006" key="4">
    <source>
        <dbReference type="Google" id="ProtNLM"/>
    </source>
</evidence>
<name>A0AAW0DGW7_9AGAR</name>
<feature type="region of interest" description="Disordered" evidence="1">
    <location>
        <begin position="1"/>
        <end position="22"/>
    </location>
</feature>
<protein>
    <recommendedName>
        <fullName evidence="4">Zinc-ribbon 15 domain-containing protein</fullName>
    </recommendedName>
</protein>
<comment type="caution">
    <text evidence="2">The sequence shown here is derived from an EMBL/GenBank/DDBJ whole genome shotgun (WGS) entry which is preliminary data.</text>
</comment>
<reference evidence="2 3" key="1">
    <citation type="journal article" date="2024" name="J Genomics">
        <title>Draft genome sequencing and assembly of Favolaschia claudopus CIRM-BRFM 2984 isolated from oak limbs.</title>
        <authorList>
            <person name="Navarro D."/>
            <person name="Drula E."/>
            <person name="Chaduli D."/>
            <person name="Cazenave R."/>
            <person name="Ahrendt S."/>
            <person name="Wang J."/>
            <person name="Lipzen A."/>
            <person name="Daum C."/>
            <person name="Barry K."/>
            <person name="Grigoriev I.V."/>
            <person name="Favel A."/>
            <person name="Rosso M.N."/>
            <person name="Martin F."/>
        </authorList>
    </citation>
    <scope>NUCLEOTIDE SEQUENCE [LARGE SCALE GENOMIC DNA]</scope>
    <source>
        <strain evidence="2 3">CIRM-BRFM 2984</strain>
    </source>
</reference>
<dbReference type="AlphaFoldDB" id="A0AAW0DGW7"/>
<gene>
    <name evidence="2" type="ORF">R3P38DRAFT_2858525</name>
</gene>
<feature type="compositionally biased region" description="Polar residues" evidence="1">
    <location>
        <begin position="1"/>
        <end position="20"/>
    </location>
</feature>
<dbReference type="Proteomes" id="UP001362999">
    <property type="component" value="Unassembled WGS sequence"/>
</dbReference>
<evidence type="ECO:0000313" key="2">
    <source>
        <dbReference type="EMBL" id="KAK7052090.1"/>
    </source>
</evidence>
<accession>A0AAW0DGW7</accession>
<keyword evidence="3" id="KW-1185">Reference proteome</keyword>